<feature type="transmembrane region" description="Helical" evidence="2">
    <location>
        <begin position="200"/>
        <end position="221"/>
    </location>
</feature>
<dbReference type="VEuPathDB" id="FungiDB:HCDG_01624"/>
<organism evidence="4 5">
    <name type="scientific">Ajellomyces capsulatus (strain H143)</name>
    <name type="common">Darling's disease fungus</name>
    <name type="synonym">Histoplasma capsulatum</name>
    <dbReference type="NCBI Taxonomy" id="544712"/>
    <lineage>
        <taxon>Eukaryota</taxon>
        <taxon>Fungi</taxon>
        <taxon>Dikarya</taxon>
        <taxon>Ascomycota</taxon>
        <taxon>Pezizomycotina</taxon>
        <taxon>Eurotiomycetes</taxon>
        <taxon>Eurotiomycetidae</taxon>
        <taxon>Onygenales</taxon>
        <taxon>Ajellomycetaceae</taxon>
        <taxon>Histoplasma</taxon>
    </lineage>
</organism>
<feature type="region of interest" description="Disordered" evidence="1">
    <location>
        <begin position="238"/>
        <end position="271"/>
    </location>
</feature>
<dbReference type="eggNOG" id="ENOG502T4RB">
    <property type="taxonomic scope" value="Eukaryota"/>
</dbReference>
<keyword evidence="2" id="KW-1133">Transmembrane helix</keyword>
<dbReference type="OMA" id="DSAGCAM"/>
<dbReference type="OrthoDB" id="4188269at2759"/>
<feature type="signal peptide" evidence="3">
    <location>
        <begin position="1"/>
        <end position="23"/>
    </location>
</feature>
<reference evidence="5" key="1">
    <citation type="submission" date="2009-05" db="EMBL/GenBank/DDBJ databases">
        <title>The genome sequence of Ajellomyces capsulatus strain H143.</title>
        <authorList>
            <person name="Champion M."/>
            <person name="Cuomo C.A."/>
            <person name="Ma L.-J."/>
            <person name="Henn M.R."/>
            <person name="Sil A."/>
            <person name="Goldman B."/>
            <person name="Young S.K."/>
            <person name="Kodira C.D."/>
            <person name="Zeng Q."/>
            <person name="Koehrsen M."/>
            <person name="Alvarado L."/>
            <person name="Berlin A.M."/>
            <person name="Borenstein D."/>
            <person name="Chen Z."/>
            <person name="Engels R."/>
            <person name="Freedman E."/>
            <person name="Gellesch M."/>
            <person name="Goldberg J."/>
            <person name="Griggs A."/>
            <person name="Gujja S."/>
            <person name="Heiman D.I."/>
            <person name="Hepburn T.A."/>
            <person name="Howarth C."/>
            <person name="Jen D."/>
            <person name="Larson L."/>
            <person name="Lewis B."/>
            <person name="Mehta T."/>
            <person name="Park D."/>
            <person name="Pearson M."/>
            <person name="Roberts A."/>
            <person name="Saif S."/>
            <person name="Shea T.D."/>
            <person name="Shenoy N."/>
            <person name="Sisk P."/>
            <person name="Stolte C."/>
            <person name="Sykes S."/>
            <person name="Walk T."/>
            <person name="White J."/>
            <person name="Yandava C."/>
            <person name="Klein B."/>
            <person name="McEwen J.G."/>
            <person name="Puccia R."/>
            <person name="Goldman G.H."/>
            <person name="Felipe M.S."/>
            <person name="Nino-Vega G."/>
            <person name="San-Blas G."/>
            <person name="Taylor J.W."/>
            <person name="Mendoza L."/>
            <person name="Galagan J.E."/>
            <person name="Nusbaum C."/>
            <person name="Birren B.W."/>
        </authorList>
    </citation>
    <scope>NUCLEOTIDE SEQUENCE [LARGE SCALE GENOMIC DNA]</scope>
    <source>
        <strain evidence="5">H143</strain>
    </source>
</reference>
<proteinExistence type="predicted"/>
<sequence length="417" mass="45064">MDRFRLSLSASIALLSLSHFTAGAATITSTTTAGIDLPPEAIGYYIHDSLGTVTGAYGYCCHPSRTEGCALATECRDGTIKGPDHTSSCENCVTVSVYESIRLVPPSVKFVQCLSNWPALTLYRHLPSRKTTSIGITSMPHNATITTSPDVTTTSTSSIKSPGSITAAPIAPSGPNTPTSSPGDLSDKSPDEKKSEAAKISSIIIGIILFIAIVILGLLLGRSKWNKPASQDSLRKLHEAEGSNGLVPAPTRRITSRRGSQRSHTSRDGFISFEDLSPSCRYSPAQELPTVVEERYQQLSTTSSPISPCLLSIYTVCLPFPQQFDNIGNIWLLIKGSGQAQWDIPSLFYSNIRDNPHNPFPDFTTRLCCIRRLYRATVDTVGSSQWTRTDGLAKRLLGVQPRLRNGIERTSSQAAGC</sequence>
<gene>
    <name evidence="4" type="ORF">HCDG_01624</name>
</gene>
<feature type="compositionally biased region" description="Low complexity" evidence="1">
    <location>
        <begin position="144"/>
        <end position="158"/>
    </location>
</feature>
<accession>C6H863</accession>
<name>C6H863_AJECH</name>
<evidence type="ECO:0000256" key="3">
    <source>
        <dbReference type="SAM" id="SignalP"/>
    </source>
</evidence>
<evidence type="ECO:0000313" key="4">
    <source>
        <dbReference type="EMBL" id="EER43594.1"/>
    </source>
</evidence>
<keyword evidence="3" id="KW-0732">Signal</keyword>
<feature type="chain" id="PRO_5002966054" evidence="3">
    <location>
        <begin position="24"/>
        <end position="417"/>
    </location>
</feature>
<evidence type="ECO:0000256" key="1">
    <source>
        <dbReference type="SAM" id="MobiDB-lite"/>
    </source>
</evidence>
<keyword evidence="2" id="KW-0812">Transmembrane</keyword>
<dbReference type="EMBL" id="GG692420">
    <property type="protein sequence ID" value="EER43594.1"/>
    <property type="molecule type" value="Genomic_DNA"/>
</dbReference>
<evidence type="ECO:0000256" key="2">
    <source>
        <dbReference type="SAM" id="Phobius"/>
    </source>
</evidence>
<keyword evidence="2" id="KW-0472">Membrane</keyword>
<evidence type="ECO:0000313" key="5">
    <source>
        <dbReference type="Proteomes" id="UP000002624"/>
    </source>
</evidence>
<dbReference type="Proteomes" id="UP000002624">
    <property type="component" value="Unassembled WGS sequence"/>
</dbReference>
<dbReference type="HOGENOM" id="CLU_054775_0_0_1"/>
<feature type="compositionally biased region" description="Low complexity" evidence="1">
    <location>
        <begin position="173"/>
        <end position="183"/>
    </location>
</feature>
<feature type="region of interest" description="Disordered" evidence="1">
    <location>
        <begin position="139"/>
        <end position="193"/>
    </location>
</feature>
<protein>
    <submittedName>
        <fullName evidence="4">Uncharacterized protein</fullName>
    </submittedName>
</protein>
<dbReference type="AlphaFoldDB" id="C6H863"/>